<dbReference type="Proteomes" id="UP000238426">
    <property type="component" value="Unassembled WGS sequence"/>
</dbReference>
<evidence type="ECO:0000313" key="2">
    <source>
        <dbReference type="Proteomes" id="UP000238426"/>
    </source>
</evidence>
<gene>
    <name evidence="1" type="ORF">C7H52_06300</name>
</gene>
<dbReference type="EMBL" id="PXOQ01000007">
    <property type="protein sequence ID" value="PSG90881.1"/>
    <property type="molecule type" value="Genomic_DNA"/>
</dbReference>
<proteinExistence type="predicted"/>
<dbReference type="AlphaFoldDB" id="A0A2T1NEK4"/>
<reference evidence="1 2" key="1">
    <citation type="submission" date="2018-03" db="EMBL/GenBank/DDBJ databases">
        <title>Mesoflavibacter sp. HG37 and Mesoflavibacter sp. HG96 sp.nov., two marine bacteria isolated from seawater of Western Pacific Ocean.</title>
        <authorList>
            <person name="Cheng H."/>
            <person name="Wu Y.-H."/>
            <person name="Guo L.-L."/>
            <person name="Xu X.-W."/>
        </authorList>
    </citation>
    <scope>NUCLEOTIDE SEQUENCE [LARGE SCALE GENOMIC DNA]</scope>
    <source>
        <strain evidence="1 2">KCTC 32269</strain>
    </source>
</reference>
<keyword evidence="2" id="KW-1185">Reference proteome</keyword>
<accession>A0A2T1NEK4</accession>
<sequence length="122" mass="13238">MKTTNVNVTLTAGQTQLSESIVNNNGEIISAMVTIADKSVLDNANVKAELTNIDGKPFVGINVKQWEASPELEFTKRGISPLKVKDSRVLFKLSTNTALASDLVLEVVLVHKSDDCICENHV</sequence>
<evidence type="ECO:0000313" key="1">
    <source>
        <dbReference type="EMBL" id="PSG90881.1"/>
    </source>
</evidence>
<organism evidence="1 2">
    <name type="scientific">Aurantibacter aestuarii</name>
    <dbReference type="NCBI Taxonomy" id="1266046"/>
    <lineage>
        <taxon>Bacteria</taxon>
        <taxon>Pseudomonadati</taxon>
        <taxon>Bacteroidota</taxon>
        <taxon>Flavobacteriia</taxon>
        <taxon>Flavobacteriales</taxon>
        <taxon>Flavobacteriaceae</taxon>
        <taxon>Aurantibacter</taxon>
    </lineage>
</organism>
<name>A0A2T1NEK4_9FLAO</name>
<comment type="caution">
    <text evidence="1">The sequence shown here is derived from an EMBL/GenBank/DDBJ whole genome shotgun (WGS) entry which is preliminary data.</text>
</comment>
<protein>
    <submittedName>
        <fullName evidence="1">Uncharacterized protein</fullName>
    </submittedName>
</protein>
<dbReference type="RefSeq" id="WP_106463022.1">
    <property type="nucleotide sequence ID" value="NZ_PXOQ01000007.1"/>
</dbReference>